<evidence type="ECO:0000313" key="1">
    <source>
        <dbReference type="EMBL" id="MCA0152506.1"/>
    </source>
</evidence>
<dbReference type="RefSeq" id="WP_224477436.1">
    <property type="nucleotide sequence ID" value="NZ_JAIUJS010000002.1"/>
</dbReference>
<accession>A0ABS7XXY7</accession>
<dbReference type="Proteomes" id="UP001198402">
    <property type="component" value="Unassembled WGS sequence"/>
</dbReference>
<dbReference type="EMBL" id="JAIUJS010000002">
    <property type="protein sequence ID" value="MCA0152506.1"/>
    <property type="molecule type" value="Genomic_DNA"/>
</dbReference>
<keyword evidence="2" id="KW-1185">Reference proteome</keyword>
<name>A0ABS7XXY7_9FLAO</name>
<reference evidence="2" key="1">
    <citation type="submission" date="2023-07" db="EMBL/GenBank/DDBJ databases">
        <authorList>
            <person name="Yue Y."/>
        </authorList>
    </citation>
    <scope>NUCLEOTIDE SEQUENCE [LARGE SCALE GENOMIC DNA]</scope>
    <source>
        <strain evidence="2">2Y89</strain>
    </source>
</reference>
<comment type="caution">
    <text evidence="1">The sequence shown here is derived from an EMBL/GenBank/DDBJ whole genome shotgun (WGS) entry which is preliminary data.</text>
</comment>
<evidence type="ECO:0000313" key="2">
    <source>
        <dbReference type="Proteomes" id="UP001198402"/>
    </source>
</evidence>
<proteinExistence type="predicted"/>
<dbReference type="PROSITE" id="PS51257">
    <property type="entry name" value="PROKAR_LIPOPROTEIN"/>
    <property type="match status" value="1"/>
</dbReference>
<evidence type="ECO:0008006" key="3">
    <source>
        <dbReference type="Google" id="ProtNLM"/>
    </source>
</evidence>
<protein>
    <recommendedName>
        <fullName evidence="3">Lipoprotein</fullName>
    </recommendedName>
</protein>
<gene>
    <name evidence="1" type="ORF">LBV24_04715</name>
</gene>
<organism evidence="1 2">
    <name type="scientific">Winogradskyella vincentii</name>
    <dbReference type="NCBI Taxonomy" id="2877122"/>
    <lineage>
        <taxon>Bacteria</taxon>
        <taxon>Pseudomonadati</taxon>
        <taxon>Bacteroidota</taxon>
        <taxon>Flavobacteriia</taxon>
        <taxon>Flavobacteriales</taxon>
        <taxon>Flavobacteriaceae</taxon>
        <taxon>Winogradskyella</taxon>
    </lineage>
</organism>
<sequence>MKKIVCILIAIISFSSCKNDAKQNVNLEENRAKSYDANDGFITMKGDFVYDANKNAAVFQSGNDIYGVIVDDNMKALNEKVKPFKEDEYTSVPVTVRVKRIENSNEASLWKYNLEIKEILKVETPDPNKDDVIKLAN</sequence>